<dbReference type="EMBL" id="MQVX01000001">
    <property type="protein sequence ID" value="PQJ16193.1"/>
    <property type="molecule type" value="Genomic_DNA"/>
</dbReference>
<organism evidence="2 3">
    <name type="scientific">Aureicoccus marinus</name>
    <dbReference type="NCBI Taxonomy" id="754435"/>
    <lineage>
        <taxon>Bacteria</taxon>
        <taxon>Pseudomonadati</taxon>
        <taxon>Bacteroidota</taxon>
        <taxon>Flavobacteriia</taxon>
        <taxon>Flavobacteriales</taxon>
        <taxon>Flavobacteriaceae</taxon>
        <taxon>Aureicoccus</taxon>
    </lineage>
</organism>
<feature type="transmembrane region" description="Helical" evidence="1">
    <location>
        <begin position="78"/>
        <end position="100"/>
    </location>
</feature>
<feature type="transmembrane region" description="Helical" evidence="1">
    <location>
        <begin position="6"/>
        <end position="25"/>
    </location>
</feature>
<keyword evidence="1" id="KW-0812">Transmembrane</keyword>
<proteinExistence type="predicted"/>
<evidence type="ECO:0000256" key="1">
    <source>
        <dbReference type="SAM" id="Phobius"/>
    </source>
</evidence>
<accession>A0A2S7T8C6</accession>
<reference evidence="3" key="1">
    <citation type="submission" date="2016-11" db="EMBL/GenBank/DDBJ databases">
        <title>Trade-off between light-utilization and light-protection in marine flavobacteria.</title>
        <authorList>
            <person name="Kumagai Y."/>
            <person name="Yoshizawa S."/>
            <person name="Kogure K."/>
        </authorList>
    </citation>
    <scope>NUCLEOTIDE SEQUENCE [LARGE SCALE GENOMIC DNA]</scope>
    <source>
        <strain evidence="3">SG-18</strain>
    </source>
</reference>
<comment type="caution">
    <text evidence="2">The sequence shown here is derived from an EMBL/GenBank/DDBJ whole genome shotgun (WGS) entry which is preliminary data.</text>
</comment>
<evidence type="ECO:0000313" key="3">
    <source>
        <dbReference type="Proteomes" id="UP000239366"/>
    </source>
</evidence>
<dbReference type="AlphaFoldDB" id="A0A2S7T8C6"/>
<keyword evidence="3" id="KW-1185">Reference proteome</keyword>
<sequence>MESQSALALMLFAGLLGSGLFSLLIKRGSYGFLGNALLGVLGAFFESRQGYLANWAFLQQWQAEYLSTITPTGELWAGVWPGFFAGACFFLIFGVFKAIFYRPAVVLDD</sequence>
<name>A0A2S7T8C6_9FLAO</name>
<gene>
    <name evidence="2" type="ORF">BST99_11055</name>
</gene>
<keyword evidence="1" id="KW-1133">Transmembrane helix</keyword>
<dbReference type="Proteomes" id="UP000239366">
    <property type="component" value="Unassembled WGS sequence"/>
</dbReference>
<keyword evidence="1" id="KW-0472">Membrane</keyword>
<evidence type="ECO:0000313" key="2">
    <source>
        <dbReference type="EMBL" id="PQJ16193.1"/>
    </source>
</evidence>
<dbReference type="RefSeq" id="WP_105001865.1">
    <property type="nucleotide sequence ID" value="NZ_MQVX01000001.1"/>
</dbReference>
<protein>
    <submittedName>
        <fullName evidence="2">Uncharacterized protein</fullName>
    </submittedName>
</protein>